<comment type="caution">
    <text evidence="1">The sequence shown here is derived from an EMBL/GenBank/DDBJ whole genome shotgun (WGS) entry which is preliminary data.</text>
</comment>
<dbReference type="EMBL" id="JACHXE010000001">
    <property type="protein sequence ID" value="MBB3075533.1"/>
    <property type="molecule type" value="Genomic_DNA"/>
</dbReference>
<evidence type="ECO:0000313" key="1">
    <source>
        <dbReference type="EMBL" id="MBB3075533.1"/>
    </source>
</evidence>
<protein>
    <submittedName>
        <fullName evidence="1">Uncharacterized protein</fullName>
    </submittedName>
</protein>
<dbReference type="Proteomes" id="UP000572907">
    <property type="component" value="Unassembled WGS sequence"/>
</dbReference>
<dbReference type="RefSeq" id="WP_184589779.1">
    <property type="nucleotide sequence ID" value="NZ_BMUP01000001.1"/>
</dbReference>
<name>A0A7W4ZN81_9ACTN</name>
<proteinExistence type="predicted"/>
<sequence length="493" mass="54974">MSHSTSGELTAQREEWFREIQEGLLWHVRDVPALGKDRLRDDLGEPRLIGSMLVARIAVQLARGESTATIRDMLAASPLFAAPGPDIEELTKLIAKVQFGFEHDGLANTVVVLDGLGLLPWSPESTYMLLTEHWAAQRGRTVPRARVERELCELWDTADLRVLAAHSSLPAFPLEGYPDLWEKLKAEPDFRVGNAGAMTLTQRGGGDQAWERWMATRPWSTLKARHLVTLGGDLVRCQAARRALGRLLDQAPPGDEFRGVLERAAEIIQEHLERIALAVEGMSAIEYELLRERSKDEHFQDGCLATFQKHLLKQYQIFSPFLEHATTHGTWGPLPWWSIALHDERERQAAEELLVRGGMQISINAKNHDADELVITCQEPGLGPSGLAARFCFDLRDAVHACELLLLARRQSVAVDFLTEHIDEWDDREVNLVGTLDISMGGDMGATLADIATHALRRLMSNASGSAFYGDGNPELEPLLALSRLPEICRHPR</sequence>
<keyword evidence="2" id="KW-1185">Reference proteome</keyword>
<organism evidence="1 2">
    <name type="scientific">Streptomyces violarus</name>
    <dbReference type="NCBI Taxonomy" id="67380"/>
    <lineage>
        <taxon>Bacteria</taxon>
        <taxon>Bacillati</taxon>
        <taxon>Actinomycetota</taxon>
        <taxon>Actinomycetes</taxon>
        <taxon>Kitasatosporales</taxon>
        <taxon>Streptomycetaceae</taxon>
        <taxon>Streptomyces</taxon>
    </lineage>
</organism>
<dbReference type="AlphaFoldDB" id="A0A7W4ZN81"/>
<reference evidence="1 2" key="1">
    <citation type="submission" date="2020-08" db="EMBL/GenBank/DDBJ databases">
        <title>Genomic Encyclopedia of Type Strains, Phase III (KMG-III): the genomes of soil and plant-associated and newly described type strains.</title>
        <authorList>
            <person name="Whitman W."/>
        </authorList>
    </citation>
    <scope>NUCLEOTIDE SEQUENCE [LARGE SCALE GENOMIC DNA]</scope>
    <source>
        <strain evidence="1 2">CECT 3237</strain>
    </source>
</reference>
<accession>A0A7W4ZN81</accession>
<gene>
    <name evidence="1" type="ORF">FHS41_002002</name>
</gene>
<evidence type="ECO:0000313" key="2">
    <source>
        <dbReference type="Proteomes" id="UP000572907"/>
    </source>
</evidence>